<protein>
    <submittedName>
        <fullName evidence="1">Uncharacterized protein</fullName>
    </submittedName>
</protein>
<reference evidence="1" key="1">
    <citation type="submission" date="2023-08" db="EMBL/GenBank/DDBJ databases">
        <authorList>
            <person name="Alioto T."/>
            <person name="Alioto T."/>
            <person name="Gomez Garrido J."/>
        </authorList>
    </citation>
    <scope>NUCLEOTIDE SEQUENCE</scope>
</reference>
<evidence type="ECO:0000313" key="2">
    <source>
        <dbReference type="Proteomes" id="UP001162480"/>
    </source>
</evidence>
<proteinExistence type="predicted"/>
<organism evidence="1 2">
    <name type="scientific">Octopus vulgaris</name>
    <name type="common">Common octopus</name>
    <dbReference type="NCBI Taxonomy" id="6645"/>
    <lineage>
        <taxon>Eukaryota</taxon>
        <taxon>Metazoa</taxon>
        <taxon>Spiralia</taxon>
        <taxon>Lophotrochozoa</taxon>
        <taxon>Mollusca</taxon>
        <taxon>Cephalopoda</taxon>
        <taxon>Coleoidea</taxon>
        <taxon>Octopodiformes</taxon>
        <taxon>Octopoda</taxon>
        <taxon>Incirrata</taxon>
        <taxon>Octopodidae</taxon>
        <taxon>Octopus</taxon>
    </lineage>
</organism>
<gene>
    <name evidence="1" type="ORF">OCTVUL_1B017824</name>
</gene>
<keyword evidence="2" id="KW-1185">Reference proteome</keyword>
<dbReference type="AlphaFoldDB" id="A0AA36F6X9"/>
<dbReference type="EMBL" id="OX597821">
    <property type="protein sequence ID" value="CAI9726470.1"/>
    <property type="molecule type" value="Genomic_DNA"/>
</dbReference>
<name>A0AA36F6X9_OCTVU</name>
<sequence length="87" mass="9517">MLPLLSFAKMLQDSLTAARFSHSCTIRVVVVVVVSSSSSSLPPLLPFTSYSLSGLGIIRDNQNNLISLDDSQRQMISQDKVIAHEKL</sequence>
<evidence type="ECO:0000313" key="1">
    <source>
        <dbReference type="EMBL" id="CAI9726470.1"/>
    </source>
</evidence>
<dbReference type="Proteomes" id="UP001162480">
    <property type="component" value="Chromosome 8"/>
</dbReference>
<accession>A0AA36F6X9</accession>